<feature type="signal peptide" evidence="1">
    <location>
        <begin position="1"/>
        <end position="22"/>
    </location>
</feature>
<accession>A0A2T3NC49</accession>
<keyword evidence="1" id="KW-0732">Signal</keyword>
<dbReference type="InterPro" id="IPR007210">
    <property type="entry name" value="ABC_Gly_betaine_transp_sub-bd"/>
</dbReference>
<dbReference type="Gene3D" id="3.40.190.120">
    <property type="entry name" value="Osmoprotection protein (prox), domain 2"/>
    <property type="match status" value="1"/>
</dbReference>
<feature type="domain" description="ABC-type glycine betaine transport system substrate-binding" evidence="2">
    <location>
        <begin position="25"/>
        <end position="292"/>
    </location>
</feature>
<dbReference type="GO" id="GO:0043190">
    <property type="term" value="C:ATP-binding cassette (ABC) transporter complex"/>
    <property type="evidence" value="ECO:0007669"/>
    <property type="project" value="InterPro"/>
</dbReference>
<evidence type="ECO:0000313" key="3">
    <source>
        <dbReference type="EMBL" id="PSW11547.1"/>
    </source>
</evidence>
<dbReference type="CDD" id="cd13611">
    <property type="entry name" value="PBP2_YehZ"/>
    <property type="match status" value="1"/>
</dbReference>
<name>A0A2T3NC49_9GAMM</name>
<dbReference type="GO" id="GO:0022857">
    <property type="term" value="F:transmembrane transporter activity"/>
    <property type="evidence" value="ECO:0007669"/>
    <property type="project" value="InterPro"/>
</dbReference>
<evidence type="ECO:0000259" key="2">
    <source>
        <dbReference type="Pfam" id="PF04069"/>
    </source>
</evidence>
<evidence type="ECO:0000313" key="4">
    <source>
        <dbReference type="Proteomes" id="UP000241346"/>
    </source>
</evidence>
<gene>
    <name evidence="3" type="ORF">C9J01_16150</name>
</gene>
<feature type="chain" id="PRO_5015778042" evidence="1">
    <location>
        <begin position="23"/>
        <end position="296"/>
    </location>
</feature>
<evidence type="ECO:0000256" key="1">
    <source>
        <dbReference type="SAM" id="SignalP"/>
    </source>
</evidence>
<dbReference type="EMBL" id="PYMB01000007">
    <property type="protein sequence ID" value="PSW11547.1"/>
    <property type="molecule type" value="Genomic_DNA"/>
</dbReference>
<dbReference type="OrthoDB" id="9781705at2"/>
<proteinExistence type="predicted"/>
<comment type="caution">
    <text evidence="3">The sequence shown here is derived from an EMBL/GenBank/DDBJ whole genome shotgun (WGS) entry which is preliminary data.</text>
</comment>
<protein>
    <submittedName>
        <fullName evidence="3">Glycine/betaine ABC transporter substrate-binding protein</fullName>
    </submittedName>
</protein>
<dbReference type="Pfam" id="PF04069">
    <property type="entry name" value="OpuAC"/>
    <property type="match status" value="1"/>
</dbReference>
<dbReference type="AlphaFoldDB" id="A0A2T3NC49"/>
<sequence length="296" mass="32852">MSLMAAVTTAISVMFCAASAQAAGKLVVGGKGYTEQLIMSSMTAQYLAGLGYDVDQRDGMGSTVLRTAQLNGQIDLYWEYTGTGLVTFNKVVEKLNPVETYQRVKALDEKVGLIWLNPSQANNTYALAMRKDFAKEKGIESITDMMEWLQSEDGKDAQMASNVEFSARPDGLKSLLEAYEFDMPRRNLRKMNSGLVYQALAQEVVDVTMVFATDGRVKAFDFYVLKDDRQHFPNYALTPVVRTDALDANPELAEQLNKLSALMNDETMSTLNALVDVDGLSIERVSREFLEQNSLL</sequence>
<dbReference type="SUPFAM" id="SSF53850">
    <property type="entry name" value="Periplasmic binding protein-like II"/>
    <property type="match status" value="1"/>
</dbReference>
<dbReference type="Proteomes" id="UP000241346">
    <property type="component" value="Unassembled WGS sequence"/>
</dbReference>
<organism evidence="3 4">
    <name type="scientific">Photobacterium rosenbergii</name>
    <dbReference type="NCBI Taxonomy" id="294936"/>
    <lineage>
        <taxon>Bacteria</taxon>
        <taxon>Pseudomonadati</taxon>
        <taxon>Pseudomonadota</taxon>
        <taxon>Gammaproteobacteria</taxon>
        <taxon>Vibrionales</taxon>
        <taxon>Vibrionaceae</taxon>
        <taxon>Photobacterium</taxon>
    </lineage>
</organism>
<reference evidence="3 4" key="1">
    <citation type="submission" date="2018-03" db="EMBL/GenBank/DDBJ databases">
        <title>Whole genome sequencing of Histamine producing bacteria.</title>
        <authorList>
            <person name="Butler K."/>
        </authorList>
    </citation>
    <scope>NUCLEOTIDE SEQUENCE [LARGE SCALE GENOMIC DNA]</scope>
    <source>
        <strain evidence="3 4">DSM 19138</strain>
    </source>
</reference>
<dbReference type="Gene3D" id="3.40.190.10">
    <property type="entry name" value="Periplasmic binding protein-like II"/>
    <property type="match status" value="1"/>
</dbReference>